<dbReference type="NCBIfam" id="TIGR02436">
    <property type="entry name" value="four helix bundle protein"/>
    <property type="match status" value="1"/>
</dbReference>
<dbReference type="CDD" id="cd16377">
    <property type="entry name" value="23S_rRNA_IVP_like"/>
    <property type="match status" value="1"/>
</dbReference>
<dbReference type="Proteomes" id="UP000295468">
    <property type="component" value="Unassembled WGS sequence"/>
</dbReference>
<name>A0A4R6TFH4_9FLAO</name>
<dbReference type="RefSeq" id="WP_133644661.1">
    <property type="nucleotide sequence ID" value="NZ_SNYI01000003.1"/>
</dbReference>
<protein>
    <submittedName>
        <fullName evidence="1">Four helix bundle protein</fullName>
    </submittedName>
</protein>
<comment type="caution">
    <text evidence="1">The sequence shown here is derived from an EMBL/GenBank/DDBJ whole genome shotgun (WGS) entry which is preliminary data.</text>
</comment>
<dbReference type="PANTHER" id="PTHR38471">
    <property type="entry name" value="FOUR HELIX BUNDLE PROTEIN"/>
    <property type="match status" value="1"/>
</dbReference>
<gene>
    <name evidence="1" type="ORF">CLV82_2514</name>
</gene>
<dbReference type="AlphaFoldDB" id="A0A4R6TFH4"/>
<dbReference type="InterPro" id="IPR036583">
    <property type="entry name" value="23S_rRNA_IVS_sf"/>
</dbReference>
<accession>A0A4R6TFH4</accession>
<dbReference type="PANTHER" id="PTHR38471:SF2">
    <property type="entry name" value="FOUR HELIX BUNDLE PROTEIN"/>
    <property type="match status" value="1"/>
</dbReference>
<evidence type="ECO:0000313" key="2">
    <source>
        <dbReference type="Proteomes" id="UP000295468"/>
    </source>
</evidence>
<reference evidence="1 2" key="1">
    <citation type="submission" date="2019-03" db="EMBL/GenBank/DDBJ databases">
        <title>Genomic Encyclopedia of Archaeal and Bacterial Type Strains, Phase II (KMG-II): from individual species to whole genera.</title>
        <authorList>
            <person name="Goeker M."/>
        </authorList>
    </citation>
    <scope>NUCLEOTIDE SEQUENCE [LARGE SCALE GENOMIC DNA]</scope>
    <source>
        <strain evidence="1 2">DSM 18435</strain>
    </source>
</reference>
<proteinExistence type="predicted"/>
<dbReference type="InterPro" id="IPR012657">
    <property type="entry name" value="23S_rRNA-intervening_sequence"/>
</dbReference>
<organism evidence="1 2">
    <name type="scientific">Zeaxanthinibacter enoshimensis</name>
    <dbReference type="NCBI Taxonomy" id="392009"/>
    <lineage>
        <taxon>Bacteria</taxon>
        <taxon>Pseudomonadati</taxon>
        <taxon>Bacteroidota</taxon>
        <taxon>Flavobacteriia</taxon>
        <taxon>Flavobacteriales</taxon>
        <taxon>Flavobacteriaceae</taxon>
        <taxon>Zeaxanthinibacter</taxon>
    </lineage>
</organism>
<dbReference type="Pfam" id="PF05635">
    <property type="entry name" value="23S_rRNA_IVP"/>
    <property type="match status" value="1"/>
</dbReference>
<dbReference type="Gene3D" id="1.20.1440.60">
    <property type="entry name" value="23S rRNA-intervening sequence"/>
    <property type="match status" value="1"/>
</dbReference>
<dbReference type="EMBL" id="SNYI01000003">
    <property type="protein sequence ID" value="TDQ29065.1"/>
    <property type="molecule type" value="Genomic_DNA"/>
</dbReference>
<dbReference type="OrthoDB" id="5515766at2"/>
<sequence>MGTVQRFEKLAIWTLARKLNHRTYLLIRTTSLGSDFVLRNQIDKSAGSVMDNIAEGFEREGNKEFIYFLSVAKGSCGEWRSQLMRAYDRDHVNENEFQELDESALTLIKKIKTLINYLNRSRFKGSKFK</sequence>
<keyword evidence="2" id="KW-1185">Reference proteome</keyword>
<evidence type="ECO:0000313" key="1">
    <source>
        <dbReference type="EMBL" id="TDQ29065.1"/>
    </source>
</evidence>
<dbReference type="SUPFAM" id="SSF158446">
    <property type="entry name" value="IVS-encoded protein-like"/>
    <property type="match status" value="1"/>
</dbReference>